<dbReference type="OrthoDB" id="2740821at2759"/>
<sequence length="72" mass="8330">MSAGFTSSFYDRVGTHQFQPPTQMWGYWPQLNEWSRNSIEWNIVRVGGADHMPVFEAYPICVYSIQSLAEDV</sequence>
<organism evidence="1 2">
    <name type="scientific">Hermanssonia centrifuga</name>
    <dbReference type="NCBI Taxonomy" id="98765"/>
    <lineage>
        <taxon>Eukaryota</taxon>
        <taxon>Fungi</taxon>
        <taxon>Dikarya</taxon>
        <taxon>Basidiomycota</taxon>
        <taxon>Agaricomycotina</taxon>
        <taxon>Agaricomycetes</taxon>
        <taxon>Polyporales</taxon>
        <taxon>Meruliaceae</taxon>
        <taxon>Hermanssonia</taxon>
    </lineage>
</organism>
<comment type="caution">
    <text evidence="1">The sequence shown here is derived from an EMBL/GenBank/DDBJ whole genome shotgun (WGS) entry which is preliminary data.</text>
</comment>
<evidence type="ECO:0000313" key="1">
    <source>
        <dbReference type="EMBL" id="PSS29665.1"/>
    </source>
</evidence>
<dbReference type="AlphaFoldDB" id="A0A2R6RI32"/>
<proteinExistence type="predicted"/>
<name>A0A2R6RI32_9APHY</name>
<evidence type="ECO:0000313" key="2">
    <source>
        <dbReference type="Proteomes" id="UP000186601"/>
    </source>
</evidence>
<keyword evidence="2" id="KW-1185">Reference proteome</keyword>
<dbReference type="EMBL" id="MLYV02000256">
    <property type="protein sequence ID" value="PSS29665.1"/>
    <property type="molecule type" value="Genomic_DNA"/>
</dbReference>
<protein>
    <submittedName>
        <fullName evidence="1">Uncharacterized protein</fullName>
    </submittedName>
</protein>
<dbReference type="Proteomes" id="UP000186601">
    <property type="component" value="Unassembled WGS sequence"/>
</dbReference>
<accession>A0A2R6RI32</accession>
<reference evidence="1 2" key="1">
    <citation type="submission" date="2018-02" db="EMBL/GenBank/DDBJ databases">
        <title>Genome sequence of the basidiomycete white-rot fungus Phlebia centrifuga.</title>
        <authorList>
            <person name="Granchi Z."/>
            <person name="Peng M."/>
            <person name="de Vries R.P."/>
            <person name="Hilden K."/>
            <person name="Makela M.R."/>
            <person name="Grigoriev I."/>
            <person name="Riley R."/>
        </authorList>
    </citation>
    <scope>NUCLEOTIDE SEQUENCE [LARGE SCALE GENOMIC DNA]</scope>
    <source>
        <strain evidence="1 2">FBCC195</strain>
    </source>
</reference>
<gene>
    <name evidence="1" type="ORF">PHLCEN_2v2813</name>
</gene>